<keyword evidence="5" id="KW-1185">Reference proteome</keyword>
<keyword evidence="2" id="KW-0732">Signal</keyword>
<dbReference type="PROSITE" id="PS51910">
    <property type="entry name" value="GH18_2"/>
    <property type="match status" value="1"/>
</dbReference>
<dbReference type="RefSeq" id="WP_380585052.1">
    <property type="nucleotide sequence ID" value="NZ_JBHSQJ010000079.1"/>
</dbReference>
<sequence>MHVAKLAASAGALALAVTGAVGLLAPTSSSAATSVYSVAPYVDMSNGQEGLLDTAITQHGLKAYTAAFVLGEGCNQIWGDTLPIGADSFTDPLIAKAKSEGASVIVSSGGASGEPLAWTCSTQSSIDAGYQAIINDYGVTQLDFDVEGAAVADTAAAARQMQAMKDLKASNPNLQFSMTLPVLTSGLTGDGVNILKAAKNAGIRIDVVNIMTMDYYAGTGTEMGQGAVAAAQATLAQMQSVDPGYSYANLGITPMIGKNDDGSTFTLADAQTVESFAAQHGVGRLAFWSVNRDQPCSGSANSLSTCSEISQSTLAFTDAFVPYEGSSGGGGGGSSSDFSLSLSPGSASVAQGGSATATVTTAVTAGSAEGVSLSASGAPSGVSITFSPNSVTSGGSSTLTATVGSSAAAGTYPITVTGSAASGSHSATYSLTVTSSGGGGGGGGGGALTNGGFETGGLSPWTCQSGSAVVNSPVHSGSHALLVVPGSSTTGECDQAVTLQPNHSYTLTGWVQGPYAYIGVSGGASASTWSSGSRWNQLKVTFTTGSSGAVTVFVHGWYGQGNVSADDFTLS</sequence>
<accession>A0ABW1G6A7</accession>
<dbReference type="InterPro" id="IPR017853">
    <property type="entry name" value="GH"/>
</dbReference>
<evidence type="ECO:0000313" key="5">
    <source>
        <dbReference type="Proteomes" id="UP001596174"/>
    </source>
</evidence>
<dbReference type="InterPro" id="IPR052750">
    <property type="entry name" value="GH18_Chitinase"/>
</dbReference>
<name>A0ABW1G6A7_9ACTN</name>
<feature type="chain" id="PRO_5046518482" evidence="2">
    <location>
        <begin position="32"/>
        <end position="571"/>
    </location>
</feature>
<evidence type="ECO:0000313" key="4">
    <source>
        <dbReference type="EMBL" id="MFC5909341.1"/>
    </source>
</evidence>
<dbReference type="SUPFAM" id="SSF49785">
    <property type="entry name" value="Galactose-binding domain-like"/>
    <property type="match status" value="1"/>
</dbReference>
<keyword evidence="1" id="KW-0378">Hydrolase</keyword>
<dbReference type="Gene3D" id="2.60.120.260">
    <property type="entry name" value="Galactose-binding domain-like"/>
    <property type="match status" value="1"/>
</dbReference>
<organism evidence="4 5">
    <name type="scientific">Streptacidiphilus monticola</name>
    <dbReference type="NCBI Taxonomy" id="2161674"/>
    <lineage>
        <taxon>Bacteria</taxon>
        <taxon>Bacillati</taxon>
        <taxon>Actinomycetota</taxon>
        <taxon>Actinomycetes</taxon>
        <taxon>Kitasatosporales</taxon>
        <taxon>Streptomycetaceae</taxon>
        <taxon>Streptacidiphilus</taxon>
    </lineage>
</organism>
<feature type="signal peptide" evidence="2">
    <location>
        <begin position="1"/>
        <end position="31"/>
    </location>
</feature>
<reference evidence="5" key="1">
    <citation type="journal article" date="2019" name="Int. J. Syst. Evol. Microbiol.">
        <title>The Global Catalogue of Microorganisms (GCM) 10K type strain sequencing project: providing services to taxonomists for standard genome sequencing and annotation.</title>
        <authorList>
            <consortium name="The Broad Institute Genomics Platform"/>
            <consortium name="The Broad Institute Genome Sequencing Center for Infectious Disease"/>
            <person name="Wu L."/>
            <person name="Ma J."/>
        </authorList>
    </citation>
    <scope>NUCLEOTIDE SEQUENCE [LARGE SCALE GENOMIC DNA]</scope>
    <source>
        <strain evidence="5">JCM 4816</strain>
    </source>
</reference>
<dbReference type="Proteomes" id="UP001596174">
    <property type="component" value="Unassembled WGS sequence"/>
</dbReference>
<evidence type="ECO:0000256" key="1">
    <source>
        <dbReference type="ARBA" id="ARBA00022801"/>
    </source>
</evidence>
<gene>
    <name evidence="4" type="ORF">ACFP3V_19240</name>
</gene>
<proteinExistence type="predicted"/>
<dbReference type="SUPFAM" id="SSF51445">
    <property type="entry name" value="(Trans)glycosidases"/>
    <property type="match status" value="1"/>
</dbReference>
<feature type="domain" description="GH18" evidence="3">
    <location>
        <begin position="36"/>
        <end position="313"/>
    </location>
</feature>
<dbReference type="InterPro" id="IPR008979">
    <property type="entry name" value="Galactose-bd-like_sf"/>
</dbReference>
<dbReference type="PANTHER" id="PTHR42976">
    <property type="entry name" value="BIFUNCTIONAL CHITINASE/LYSOZYME-RELATED"/>
    <property type="match status" value="1"/>
</dbReference>
<evidence type="ECO:0000259" key="3">
    <source>
        <dbReference type="PROSITE" id="PS51910"/>
    </source>
</evidence>
<dbReference type="Gene3D" id="3.20.20.80">
    <property type="entry name" value="Glycosidases"/>
    <property type="match status" value="1"/>
</dbReference>
<dbReference type="PANTHER" id="PTHR42976:SF1">
    <property type="entry name" value="GH18 DOMAIN-CONTAINING PROTEIN-RELATED"/>
    <property type="match status" value="1"/>
</dbReference>
<dbReference type="EMBL" id="JBHSQJ010000079">
    <property type="protein sequence ID" value="MFC5909341.1"/>
    <property type="molecule type" value="Genomic_DNA"/>
</dbReference>
<dbReference type="InterPro" id="IPR003305">
    <property type="entry name" value="CenC_carb-bd"/>
</dbReference>
<evidence type="ECO:0000256" key="2">
    <source>
        <dbReference type="SAM" id="SignalP"/>
    </source>
</evidence>
<protein>
    <submittedName>
        <fullName evidence="4">Carbohydrate binding domain-containing protein</fullName>
    </submittedName>
</protein>
<comment type="caution">
    <text evidence="4">The sequence shown here is derived from an EMBL/GenBank/DDBJ whole genome shotgun (WGS) entry which is preliminary data.</text>
</comment>
<dbReference type="Pfam" id="PF02018">
    <property type="entry name" value="CBM_4_9"/>
    <property type="match status" value="1"/>
</dbReference>
<dbReference type="InterPro" id="IPR001223">
    <property type="entry name" value="Glyco_hydro18_cat"/>
</dbReference>